<comment type="caution">
    <text evidence="9">The sequence shown here is derived from an EMBL/GenBank/DDBJ whole genome shotgun (WGS) entry which is preliminary data.</text>
</comment>
<evidence type="ECO:0000313" key="9">
    <source>
        <dbReference type="EMBL" id="MBB6054796.1"/>
    </source>
</evidence>
<evidence type="ECO:0000259" key="8">
    <source>
        <dbReference type="Pfam" id="PF21083"/>
    </source>
</evidence>
<evidence type="ECO:0000256" key="3">
    <source>
        <dbReference type="ARBA" id="ARBA00023210"/>
    </source>
</evidence>
<keyword evidence="10" id="KW-1185">Reference proteome</keyword>
<dbReference type="GO" id="GO:0043093">
    <property type="term" value="P:FtsZ-dependent cytokinesis"/>
    <property type="evidence" value="ECO:0007669"/>
    <property type="project" value="UniProtKB-UniRule"/>
</dbReference>
<feature type="domain" description="Cell-division protein ZapC C-terminal" evidence="7">
    <location>
        <begin position="90"/>
        <end position="170"/>
    </location>
</feature>
<accession>A0A841GDU7</accession>
<feature type="domain" description="Cell-division protein ZapC N-terminal" evidence="8">
    <location>
        <begin position="3"/>
        <end position="89"/>
    </location>
</feature>
<dbReference type="InterPro" id="IPR009809">
    <property type="entry name" value="ZapC"/>
</dbReference>
<evidence type="ECO:0000256" key="4">
    <source>
        <dbReference type="ARBA" id="ARBA00023306"/>
    </source>
</evidence>
<comment type="function">
    <text evidence="5 6">Contributes to the efficiency of the cell division process by stabilizing the polymeric form of the cell division protein FtsZ. Acts by promoting interactions between FtsZ protofilaments and suppressing the GTPase activity of FtsZ.</text>
</comment>
<evidence type="ECO:0000313" key="10">
    <source>
        <dbReference type="Proteomes" id="UP000585721"/>
    </source>
</evidence>
<organism evidence="9 10">
    <name type="scientific">Tolumonas osonensis</name>
    <dbReference type="NCBI Taxonomy" id="675874"/>
    <lineage>
        <taxon>Bacteria</taxon>
        <taxon>Pseudomonadati</taxon>
        <taxon>Pseudomonadota</taxon>
        <taxon>Gammaproteobacteria</taxon>
        <taxon>Aeromonadales</taxon>
        <taxon>Aeromonadaceae</taxon>
        <taxon>Tolumonas</taxon>
    </lineage>
</organism>
<comment type="subcellular location">
    <subcellularLocation>
        <location evidence="5 6">Cytoplasm</location>
    </subcellularLocation>
</comment>
<gene>
    <name evidence="5" type="primary">zapC</name>
    <name evidence="9" type="ORF">HNR75_000668</name>
</gene>
<dbReference type="GO" id="GO:0000917">
    <property type="term" value="P:division septum assembly"/>
    <property type="evidence" value="ECO:0007669"/>
    <property type="project" value="UniProtKB-KW"/>
</dbReference>
<dbReference type="HAMAP" id="MF_00906">
    <property type="entry name" value="ZapC"/>
    <property type="match status" value="1"/>
</dbReference>
<proteinExistence type="inferred from homology"/>
<keyword evidence="3 5" id="KW-0717">Septation</keyword>
<dbReference type="Proteomes" id="UP000585721">
    <property type="component" value="Unassembled WGS sequence"/>
</dbReference>
<dbReference type="GO" id="GO:0005737">
    <property type="term" value="C:cytoplasm"/>
    <property type="evidence" value="ECO:0007669"/>
    <property type="project" value="UniProtKB-SubCell"/>
</dbReference>
<sequence length="179" mass="20472">MILLPDENWRWLYDEQRQTLLLDLTDDMQFAVAIPPKQLAQKTAFAEAFSLDDSSLYYHFLECLGEFPFTDPEKVQIVLNAIAAVRYTKPLISHSWYYQDVDMVSEEPELGEVFSVVTDYTYGDVMVISPGSNASLCIVISHAIQLDEEKNLRQSAICKMMNNKLLPYQAAVQYLSKMA</sequence>
<evidence type="ECO:0000256" key="1">
    <source>
        <dbReference type="ARBA" id="ARBA00022490"/>
    </source>
</evidence>
<evidence type="ECO:0000259" key="7">
    <source>
        <dbReference type="Pfam" id="PF07126"/>
    </source>
</evidence>
<evidence type="ECO:0000256" key="5">
    <source>
        <dbReference type="HAMAP-Rule" id="MF_00906"/>
    </source>
</evidence>
<dbReference type="PIRSF" id="PIRSF010252">
    <property type="entry name" value="ZapC"/>
    <property type="match status" value="1"/>
</dbReference>
<comment type="subunit">
    <text evidence="5">Interacts directly with FtsZ.</text>
</comment>
<dbReference type="Pfam" id="PF07126">
    <property type="entry name" value="ZapC_C"/>
    <property type="match status" value="1"/>
</dbReference>
<keyword evidence="4 5" id="KW-0131">Cell cycle</keyword>
<dbReference type="InterPro" id="IPR048373">
    <property type="entry name" value="ZapC_N"/>
</dbReference>
<keyword evidence="2 5" id="KW-0132">Cell division</keyword>
<evidence type="ECO:0000256" key="6">
    <source>
        <dbReference type="PIRNR" id="PIRNR010252"/>
    </source>
</evidence>
<dbReference type="EMBL" id="JACHGR010000002">
    <property type="protein sequence ID" value="MBB6054796.1"/>
    <property type="molecule type" value="Genomic_DNA"/>
</dbReference>
<dbReference type="Pfam" id="PF21083">
    <property type="entry name" value="ZapC_N"/>
    <property type="match status" value="1"/>
</dbReference>
<protein>
    <recommendedName>
        <fullName evidence="5 6">Cell division protein ZapC</fullName>
    </recommendedName>
</protein>
<reference evidence="9 10" key="1">
    <citation type="submission" date="2020-08" db="EMBL/GenBank/DDBJ databases">
        <title>Genomic Encyclopedia of Type Strains, Phase IV (KMG-IV): sequencing the most valuable type-strain genomes for metagenomic binning, comparative biology and taxonomic classification.</title>
        <authorList>
            <person name="Goeker M."/>
        </authorList>
    </citation>
    <scope>NUCLEOTIDE SEQUENCE [LARGE SCALE GENOMIC DNA]</scope>
    <source>
        <strain evidence="9 10">DSM 22975</strain>
    </source>
</reference>
<name>A0A841GDU7_9GAMM</name>
<dbReference type="RefSeq" id="WP_188025599.1">
    <property type="nucleotide sequence ID" value="NZ_JACHGR010000002.1"/>
</dbReference>
<dbReference type="AlphaFoldDB" id="A0A841GDU7"/>
<evidence type="ECO:0000256" key="2">
    <source>
        <dbReference type="ARBA" id="ARBA00022618"/>
    </source>
</evidence>
<keyword evidence="1 5" id="KW-0963">Cytoplasm</keyword>
<comment type="similarity">
    <text evidence="5 6">Belongs to the ZapC family.</text>
</comment>
<dbReference type="InterPro" id="IPR048372">
    <property type="entry name" value="ZapC_C"/>
</dbReference>